<name>A0A177BY48_9PLEO</name>
<proteinExistence type="predicted"/>
<sequence>MPNLQSPSNPTSYRRTGWQIALMLLMGINYLMDHDPRHVQYSKDQRAKRKAEKQRYKAGFVVELPDDEDMNGERVDPNATREDLRPHSPCCHPPPVSQNGKEAWPCPRGASHRNPRPNRSYAKAPSRHVPKPADRSQMRDAWTRMRAVTKALYEFVKRVDRRKKRVRFKKDVQCFVLDGDEDEHGGDYGENMYGRL</sequence>
<evidence type="ECO:0000313" key="2">
    <source>
        <dbReference type="EMBL" id="OAF99326.1"/>
    </source>
</evidence>
<dbReference type="AlphaFoldDB" id="A0A177BY48"/>
<feature type="compositionally biased region" description="Basic and acidic residues" evidence="1">
    <location>
        <begin position="71"/>
        <end position="86"/>
    </location>
</feature>
<dbReference type="GeneID" id="28763149"/>
<dbReference type="Proteomes" id="UP000077069">
    <property type="component" value="Unassembled WGS sequence"/>
</dbReference>
<dbReference type="OrthoDB" id="3788831at2759"/>
<dbReference type="InParanoid" id="A0A177BY48"/>
<feature type="region of interest" description="Disordered" evidence="1">
    <location>
        <begin position="67"/>
        <end position="139"/>
    </location>
</feature>
<evidence type="ECO:0000313" key="3">
    <source>
        <dbReference type="Proteomes" id="UP000077069"/>
    </source>
</evidence>
<accession>A0A177BY48</accession>
<gene>
    <name evidence="2" type="ORF">CC84DRAFT_1169456</name>
</gene>
<reference evidence="2 3" key="1">
    <citation type="submission" date="2016-05" db="EMBL/GenBank/DDBJ databases">
        <title>Comparative analysis of secretome profiles of manganese(II)-oxidizing ascomycete fungi.</title>
        <authorList>
            <consortium name="DOE Joint Genome Institute"/>
            <person name="Zeiner C.A."/>
            <person name="Purvine S.O."/>
            <person name="Zink E.M."/>
            <person name="Wu S."/>
            <person name="Pasa-Tolic L."/>
            <person name="Chaput D.L."/>
            <person name="Haridas S."/>
            <person name="Grigoriev I.V."/>
            <person name="Santelli C.M."/>
            <person name="Hansel C.M."/>
        </authorList>
    </citation>
    <scope>NUCLEOTIDE SEQUENCE [LARGE SCALE GENOMIC DNA]</scope>
    <source>
        <strain evidence="2 3">AP3s5-JAC2a</strain>
    </source>
</reference>
<evidence type="ECO:0000256" key="1">
    <source>
        <dbReference type="SAM" id="MobiDB-lite"/>
    </source>
</evidence>
<keyword evidence="3" id="KW-1185">Reference proteome</keyword>
<dbReference type="EMBL" id="KV441562">
    <property type="protein sequence ID" value="OAF99326.1"/>
    <property type="molecule type" value="Genomic_DNA"/>
</dbReference>
<organism evidence="2 3">
    <name type="scientific">Paraphaeosphaeria sporulosa</name>
    <dbReference type="NCBI Taxonomy" id="1460663"/>
    <lineage>
        <taxon>Eukaryota</taxon>
        <taxon>Fungi</taxon>
        <taxon>Dikarya</taxon>
        <taxon>Ascomycota</taxon>
        <taxon>Pezizomycotina</taxon>
        <taxon>Dothideomycetes</taxon>
        <taxon>Pleosporomycetidae</taxon>
        <taxon>Pleosporales</taxon>
        <taxon>Massarineae</taxon>
        <taxon>Didymosphaeriaceae</taxon>
        <taxon>Paraphaeosphaeria</taxon>
    </lineage>
</organism>
<dbReference type="RefSeq" id="XP_018029692.1">
    <property type="nucleotide sequence ID" value="XM_018179663.1"/>
</dbReference>
<protein>
    <submittedName>
        <fullName evidence="2">Uncharacterized protein</fullName>
    </submittedName>
</protein>